<feature type="transmembrane region" description="Helical" evidence="9">
    <location>
        <begin position="1088"/>
        <end position="1114"/>
    </location>
</feature>
<dbReference type="Pfam" id="PF04669">
    <property type="entry name" value="PBDC1"/>
    <property type="match status" value="1"/>
</dbReference>
<evidence type="ECO:0000313" key="13">
    <source>
        <dbReference type="Proteomes" id="UP000490939"/>
    </source>
</evidence>
<dbReference type="InterPro" id="IPR003439">
    <property type="entry name" value="ABC_transporter-like_ATP-bd"/>
</dbReference>
<feature type="transmembrane region" description="Helical" evidence="9">
    <location>
        <begin position="266"/>
        <end position="289"/>
    </location>
</feature>
<dbReference type="GO" id="GO:0015421">
    <property type="term" value="F:ABC-type oligopeptide transporter activity"/>
    <property type="evidence" value="ECO:0007669"/>
    <property type="project" value="TreeGrafter"/>
</dbReference>
<dbReference type="CDD" id="cd18578">
    <property type="entry name" value="ABC_6TM_Pgp_ABCB1_D2_like"/>
    <property type="match status" value="1"/>
</dbReference>
<evidence type="ECO:0000259" key="10">
    <source>
        <dbReference type="PROSITE" id="PS50893"/>
    </source>
</evidence>
<dbReference type="FunFam" id="3.40.50.300:FF:001471">
    <property type="entry name" value="P-loop containing nucleoside triphosphate hydrolase protein"/>
    <property type="match status" value="1"/>
</dbReference>
<feature type="transmembrane region" description="Helical" evidence="9">
    <location>
        <begin position="366"/>
        <end position="384"/>
    </location>
</feature>
<dbReference type="Pfam" id="PF00005">
    <property type="entry name" value="ABC_tran"/>
    <property type="match status" value="2"/>
</dbReference>
<evidence type="ECO:0000256" key="7">
    <source>
        <dbReference type="ARBA" id="ARBA00023136"/>
    </source>
</evidence>
<protein>
    <submittedName>
        <fullName evidence="12">Uncharacterized protein</fullName>
    </submittedName>
</protein>
<evidence type="ECO:0000256" key="8">
    <source>
        <dbReference type="SAM" id="MobiDB-lite"/>
    </source>
</evidence>
<dbReference type="InterPro" id="IPR021148">
    <property type="entry name" value="Polysacc_synth_dom"/>
</dbReference>
<feature type="domain" description="ABC transmembrane type-1" evidence="11">
    <location>
        <begin position="867"/>
        <end position="1152"/>
    </location>
</feature>
<evidence type="ECO:0000256" key="9">
    <source>
        <dbReference type="SAM" id="Phobius"/>
    </source>
</evidence>
<feature type="domain" description="ABC transporter" evidence="10">
    <location>
        <begin position="1185"/>
        <end position="1433"/>
    </location>
</feature>
<dbReference type="GO" id="GO:0005524">
    <property type="term" value="F:ATP binding"/>
    <property type="evidence" value="ECO:0007669"/>
    <property type="project" value="UniProtKB-KW"/>
</dbReference>
<dbReference type="InterPro" id="IPR027417">
    <property type="entry name" value="P-loop_NTPase"/>
</dbReference>
<comment type="caution">
    <text evidence="12">The sequence shown here is derived from an EMBL/GenBank/DDBJ whole genome shotgun (WGS) entry which is preliminary data.</text>
</comment>
<keyword evidence="7 9" id="KW-0472">Membrane</keyword>
<dbReference type="Pfam" id="PF00664">
    <property type="entry name" value="ABC_membrane"/>
    <property type="match status" value="2"/>
</dbReference>
<feature type="region of interest" description="Disordered" evidence="8">
    <location>
        <begin position="161"/>
        <end position="194"/>
    </location>
</feature>
<evidence type="ECO:0000256" key="3">
    <source>
        <dbReference type="ARBA" id="ARBA00022692"/>
    </source>
</evidence>
<proteinExistence type="predicted"/>
<sequence>MDITQLGSTAPPPADFDPETADNFEDIEKQFAVKAVQHMLTYWKILEKMRGSTLRLTKHDDDIYEHFLKDFPDFDPEATIDEDEMKSKAGKERWRKFSMVYEKTIEDYNFGTMLRKSHASEYNQEDTIFAVRMQFYAIEIVRPAPTFQASSSQLDLKPLPDIPKLPSHSRHPSQSILNFEKPPTQQDIRHDEHSGHDAGKFGSLFIFTTKRHVPILIFAVLCSVLASSVPALQAYLLGKIFATFARFGAGAWTEVDFRENLAHYDIYLICLGAFRWFCGGGLFAGWTWFGALQARSASETLFAGLARRPMSWFDQKQDGIGALTTKIHGHTKDLETATALPLGTTIRDLLTSLSCFSISFYSSWRLTLIMLATTPVFAILMPLFSSHIQPNIKLQTTHLSLAAKHATNAFSIIDTVKCYNGHVQEQQRYIHAISQAASCYYRQVTWHAGQSAVFRFITLGMFVEGFWYGSTLIRDAESAGMVFTAFWSCLLAISSLMAILPRMMEFEKGKVAGAQLRALIDVPFEPRPSNFGRIRAYAHDIHFKKVWFSYPTQPDRIVLRGVDLSFSAGDLTFVVGKSGSGKSTIGQLITKLYNPTQGDICFGDFGIQTLDGDWVRNAALLVEQESVLFNTTIRENIALGRQNPASVALKEIEEAAEFSSIIDTILDMPDGLDTVVGSKGVALSGGQIQRVALARARLRDPSILILDECTSALDQINRHAVMDAIRQWRKGRTTIVITHDISQIHSSDFVYVMDEGRVAEEGVRKALSKRKGSLFRELVNSPNPAGHVDRFTGTTLAALSEIDDRNAKDQNIGEDFHLKRLTSGMSHEGEWREEKEAEERQPPEYTTNIILATIWPNLTSLDHFLLLLGFVAAIIFAASIPAFAFFFSKLLQTFYNPAERKAMALKYSLAVLAIAAGDAAMLFVAFSLIQSVAQSWVNTLRGKALGTILDQPRDFFDQDENGITQMTSCLDHHAEETQHILGRFVGNMVIVITTIAVAVTWSMVSCWKLTLVMLACTPVVLIITKALSNVAGTIEAQTADEEDQAAAIFAEAFNNIKTVRTLTLENWFRTKYQIAVEAVLKTGFKEGVYVGTFFGLSQGALSFIAAIVFHYGGVLVSTHQFSLPNIMQVITLLLFSISAATLTMAGIPKLRACRESSSRLLRLVNLPRDSHETNGDKKITSADDIVFHDLQFHYPSRPDTLVLCGLNLKIKPGESIALVGTSGSGKSTIAALLLKLYSTQDNAIRISGHKINNLHTPTIRNLIITVSQTPTLFPTSISANIIYGLPRSNPLNSAANVRAAASAAGIHEFISSLPNGYDTIIGEGSMGLSGGQAQRIAIARALARRPDILILDEATSALDRESAGVIRTSISRLRRRQRERGERVMTVIVITHSRDMMRMCDRVVMLERGRIVEEGGYEELLRREEGFAGMMRGEVWEADREKAKRRSVMLMERASGVVDVDVEVALGGHGKMPSSRFN</sequence>
<dbReference type="Gene3D" id="1.20.1560.10">
    <property type="entry name" value="ABC transporter type 1, transmembrane domain"/>
    <property type="match status" value="1"/>
</dbReference>
<feature type="transmembrane region" description="Helical" evidence="9">
    <location>
        <begin position="481"/>
        <end position="500"/>
    </location>
</feature>
<feature type="transmembrane region" description="Helical" evidence="9">
    <location>
        <begin position="1009"/>
        <end position="1027"/>
    </location>
</feature>
<dbReference type="InterPro" id="IPR023139">
    <property type="entry name" value="PBDC1-like_dom_sf"/>
</dbReference>
<dbReference type="CDD" id="cd18577">
    <property type="entry name" value="ABC_6TM_Pgp_ABCB1_D1_like"/>
    <property type="match status" value="1"/>
</dbReference>
<keyword evidence="5" id="KW-0067">ATP-binding</keyword>
<feature type="transmembrane region" description="Helical" evidence="9">
    <location>
        <begin position="984"/>
        <end position="1003"/>
    </location>
</feature>
<dbReference type="InterPro" id="IPR039421">
    <property type="entry name" value="Type_1_exporter"/>
</dbReference>
<organism evidence="12 13">
    <name type="scientific">Venturia inaequalis</name>
    <name type="common">Apple scab fungus</name>
    <dbReference type="NCBI Taxonomy" id="5025"/>
    <lineage>
        <taxon>Eukaryota</taxon>
        <taxon>Fungi</taxon>
        <taxon>Dikarya</taxon>
        <taxon>Ascomycota</taxon>
        <taxon>Pezizomycotina</taxon>
        <taxon>Dothideomycetes</taxon>
        <taxon>Pleosporomycetidae</taxon>
        <taxon>Venturiales</taxon>
        <taxon>Venturiaceae</taxon>
        <taxon>Venturia</taxon>
    </lineage>
</organism>
<dbReference type="PANTHER" id="PTHR43394:SF15">
    <property type="entry name" value="ALPHA-FACTOR-TRANSPORTING ATPASE"/>
    <property type="match status" value="1"/>
</dbReference>
<dbReference type="PANTHER" id="PTHR43394">
    <property type="entry name" value="ATP-DEPENDENT PERMEASE MDL1, MITOCHONDRIAL"/>
    <property type="match status" value="1"/>
</dbReference>
<dbReference type="SUPFAM" id="SSF90123">
    <property type="entry name" value="ABC transporter transmembrane region"/>
    <property type="match status" value="2"/>
</dbReference>
<keyword evidence="3 9" id="KW-0812">Transmembrane</keyword>
<dbReference type="PROSITE" id="PS50893">
    <property type="entry name" value="ABC_TRANSPORTER_2"/>
    <property type="match status" value="2"/>
</dbReference>
<dbReference type="InterPro" id="IPR003593">
    <property type="entry name" value="AAA+_ATPase"/>
</dbReference>
<feature type="domain" description="ABC transmembrane type-1" evidence="11">
    <location>
        <begin position="217"/>
        <end position="508"/>
    </location>
</feature>
<dbReference type="SMART" id="SM00382">
    <property type="entry name" value="AAA"/>
    <property type="match status" value="2"/>
</dbReference>
<dbReference type="FunFam" id="3.40.50.300:FF:000604">
    <property type="entry name" value="ABC transporter B family member 28"/>
    <property type="match status" value="1"/>
</dbReference>
<evidence type="ECO:0000256" key="4">
    <source>
        <dbReference type="ARBA" id="ARBA00022741"/>
    </source>
</evidence>
<comment type="subcellular location">
    <subcellularLocation>
        <location evidence="1">Membrane</location>
        <topology evidence="1">Multi-pass membrane protein</topology>
    </subcellularLocation>
</comment>
<dbReference type="GO" id="GO:0090374">
    <property type="term" value="P:oligopeptide export from mitochondrion"/>
    <property type="evidence" value="ECO:0007669"/>
    <property type="project" value="TreeGrafter"/>
</dbReference>
<gene>
    <name evidence="12" type="ORF">EG327_007668</name>
</gene>
<dbReference type="Gene3D" id="1.10.3560.10">
    <property type="entry name" value="yst0336 like domain"/>
    <property type="match status" value="1"/>
</dbReference>
<dbReference type="InterPro" id="IPR017871">
    <property type="entry name" value="ABC_transporter-like_CS"/>
</dbReference>
<dbReference type="Gene3D" id="3.40.50.300">
    <property type="entry name" value="P-loop containing nucleotide triphosphate hydrolases"/>
    <property type="match status" value="2"/>
</dbReference>
<feature type="transmembrane region" description="Helical" evidence="9">
    <location>
        <begin position="215"/>
        <end position="237"/>
    </location>
</feature>
<evidence type="ECO:0000256" key="6">
    <source>
        <dbReference type="ARBA" id="ARBA00022989"/>
    </source>
</evidence>
<keyword evidence="2" id="KW-0813">Transport</keyword>
<feature type="transmembrane region" description="Helical" evidence="9">
    <location>
        <begin position="864"/>
        <end position="887"/>
    </location>
</feature>
<name>A0A8H3Z2M9_VENIN</name>
<evidence type="ECO:0000259" key="11">
    <source>
        <dbReference type="PROSITE" id="PS50929"/>
    </source>
</evidence>
<dbReference type="GO" id="GO:0016887">
    <property type="term" value="F:ATP hydrolysis activity"/>
    <property type="evidence" value="ECO:0007669"/>
    <property type="project" value="InterPro"/>
</dbReference>
<keyword evidence="4" id="KW-0547">Nucleotide-binding</keyword>
<feature type="transmembrane region" description="Helical" evidence="9">
    <location>
        <begin position="1126"/>
        <end position="1147"/>
    </location>
</feature>
<dbReference type="SUPFAM" id="SSF52540">
    <property type="entry name" value="P-loop containing nucleoside triphosphate hydrolases"/>
    <property type="match status" value="2"/>
</dbReference>
<dbReference type="InterPro" id="IPR011527">
    <property type="entry name" value="ABC1_TM_dom"/>
</dbReference>
<evidence type="ECO:0000313" key="12">
    <source>
        <dbReference type="EMBL" id="KAE9977636.1"/>
    </source>
</evidence>
<feature type="transmembrane region" description="Helical" evidence="9">
    <location>
        <begin position="452"/>
        <end position="469"/>
    </location>
</feature>
<dbReference type="PROSITE" id="PS00211">
    <property type="entry name" value="ABC_TRANSPORTER_1"/>
    <property type="match status" value="1"/>
</dbReference>
<dbReference type="EMBL" id="WNWR01000465">
    <property type="protein sequence ID" value="KAE9977636.1"/>
    <property type="molecule type" value="Genomic_DNA"/>
</dbReference>
<keyword evidence="6 9" id="KW-1133">Transmembrane helix</keyword>
<evidence type="ECO:0000256" key="1">
    <source>
        <dbReference type="ARBA" id="ARBA00004141"/>
    </source>
</evidence>
<feature type="transmembrane region" description="Helical" evidence="9">
    <location>
        <begin position="907"/>
        <end position="929"/>
    </location>
</feature>
<dbReference type="InterPro" id="IPR036640">
    <property type="entry name" value="ABC1_TM_sf"/>
</dbReference>
<dbReference type="GO" id="GO:0005743">
    <property type="term" value="C:mitochondrial inner membrane"/>
    <property type="evidence" value="ECO:0007669"/>
    <property type="project" value="TreeGrafter"/>
</dbReference>
<evidence type="ECO:0000256" key="5">
    <source>
        <dbReference type="ARBA" id="ARBA00022840"/>
    </source>
</evidence>
<keyword evidence="13" id="KW-1185">Reference proteome</keyword>
<evidence type="ECO:0000256" key="2">
    <source>
        <dbReference type="ARBA" id="ARBA00022448"/>
    </source>
</evidence>
<feature type="domain" description="ABC transporter" evidence="10">
    <location>
        <begin position="541"/>
        <end position="780"/>
    </location>
</feature>
<dbReference type="Proteomes" id="UP000490939">
    <property type="component" value="Unassembled WGS sequence"/>
</dbReference>
<accession>A0A8H3Z2M9</accession>
<dbReference type="PROSITE" id="PS50929">
    <property type="entry name" value="ABC_TM1F"/>
    <property type="match status" value="2"/>
</dbReference>
<reference evidence="12 13" key="1">
    <citation type="submission" date="2019-07" db="EMBL/GenBank/DDBJ databases">
        <title>Venturia inaequalis Genome Resource.</title>
        <authorList>
            <person name="Lichtner F.J."/>
        </authorList>
    </citation>
    <scope>NUCLEOTIDE SEQUENCE [LARGE SCALE GENOMIC DNA]</scope>
    <source>
        <strain evidence="12 13">DMI_063113</strain>
    </source>
</reference>